<evidence type="ECO:0000313" key="1">
    <source>
        <dbReference type="EMBL" id="QHT29093.1"/>
    </source>
</evidence>
<sequence length="198" mass="22775">MHLKDNIVKKYGKTRLTTAIVYEIENQTEVDKKIIDLVSNVEQFINTKYNVSYNLTTLINSLLCIYHSNTTINNLPSMTDSILNGSKPNLHIVFGETISQLVSVSLLTESLFYINELIINNKVNVETRIKMMDVYINYTPQLDNVLENKELLKLTIDKNINVLLMKALDLSIMVYGNLVNQSDTLIIQNYFSFKFNLQ</sequence>
<accession>A0A6C0EKZ0</accession>
<proteinExistence type="predicted"/>
<name>A0A6C0EKZ0_9ZZZZ</name>
<protein>
    <submittedName>
        <fullName evidence="1">Uncharacterized protein</fullName>
    </submittedName>
</protein>
<dbReference type="EMBL" id="MN738868">
    <property type="protein sequence ID" value="QHT29093.1"/>
    <property type="molecule type" value="Genomic_DNA"/>
</dbReference>
<dbReference type="AlphaFoldDB" id="A0A6C0EKZ0"/>
<reference evidence="1" key="1">
    <citation type="journal article" date="2020" name="Nature">
        <title>Giant virus diversity and host interactions through global metagenomics.</title>
        <authorList>
            <person name="Schulz F."/>
            <person name="Roux S."/>
            <person name="Paez-Espino D."/>
            <person name="Jungbluth S."/>
            <person name="Walsh D.A."/>
            <person name="Denef V.J."/>
            <person name="McMahon K.D."/>
            <person name="Konstantinidis K.T."/>
            <person name="Eloe-Fadrosh E.A."/>
            <person name="Kyrpides N.C."/>
            <person name="Woyke T."/>
        </authorList>
    </citation>
    <scope>NUCLEOTIDE SEQUENCE</scope>
    <source>
        <strain evidence="1">GVMAG-M-3300001351-8</strain>
    </source>
</reference>
<organism evidence="1">
    <name type="scientific">viral metagenome</name>
    <dbReference type="NCBI Taxonomy" id="1070528"/>
    <lineage>
        <taxon>unclassified sequences</taxon>
        <taxon>metagenomes</taxon>
        <taxon>organismal metagenomes</taxon>
    </lineage>
</organism>